<name>A0ABY3R8M3_9BRAD</name>
<dbReference type="Pfam" id="PF00668">
    <property type="entry name" value="Condensation"/>
    <property type="match status" value="1"/>
</dbReference>
<dbReference type="InterPro" id="IPR020806">
    <property type="entry name" value="PKS_PP-bd"/>
</dbReference>
<gene>
    <name evidence="4" type="ORF">LQG66_29325</name>
</gene>
<dbReference type="PANTHER" id="PTHR45527">
    <property type="entry name" value="NONRIBOSOMAL PEPTIDE SYNTHETASE"/>
    <property type="match status" value="1"/>
</dbReference>
<dbReference type="InterPro" id="IPR000873">
    <property type="entry name" value="AMP-dep_synth/lig_dom"/>
</dbReference>
<proteinExistence type="predicted"/>
<dbReference type="Gene3D" id="3.30.559.30">
    <property type="entry name" value="Nonribosomal peptide synthetase, condensation domain"/>
    <property type="match status" value="1"/>
</dbReference>
<dbReference type="EMBL" id="CP088156">
    <property type="protein sequence ID" value="UFZ03299.1"/>
    <property type="molecule type" value="Genomic_DNA"/>
</dbReference>
<evidence type="ECO:0000259" key="3">
    <source>
        <dbReference type="PROSITE" id="PS50075"/>
    </source>
</evidence>
<dbReference type="Gene3D" id="1.10.1200.10">
    <property type="entry name" value="ACP-like"/>
    <property type="match status" value="1"/>
</dbReference>
<dbReference type="SMART" id="SM00823">
    <property type="entry name" value="PKS_PP"/>
    <property type="match status" value="1"/>
</dbReference>
<dbReference type="Pfam" id="PF00550">
    <property type="entry name" value="PP-binding"/>
    <property type="match status" value="1"/>
</dbReference>
<dbReference type="InterPro" id="IPR036736">
    <property type="entry name" value="ACP-like_sf"/>
</dbReference>
<dbReference type="InterPro" id="IPR045851">
    <property type="entry name" value="AMP-bd_C_sf"/>
</dbReference>
<protein>
    <submittedName>
        <fullName evidence="4">Amino acid adenylation domain-containing protein</fullName>
    </submittedName>
</protein>
<dbReference type="Pfam" id="PF13193">
    <property type="entry name" value="AMP-binding_C"/>
    <property type="match status" value="1"/>
</dbReference>
<dbReference type="Gene3D" id="3.30.300.30">
    <property type="match status" value="1"/>
</dbReference>
<dbReference type="SUPFAM" id="SSF52777">
    <property type="entry name" value="CoA-dependent acyltransferases"/>
    <property type="match status" value="2"/>
</dbReference>
<dbReference type="SUPFAM" id="SSF56801">
    <property type="entry name" value="Acetyl-CoA synthetase-like"/>
    <property type="match status" value="1"/>
</dbReference>
<dbReference type="InterPro" id="IPR025110">
    <property type="entry name" value="AMP-bd_C"/>
</dbReference>
<dbReference type="SUPFAM" id="SSF47336">
    <property type="entry name" value="ACP-like"/>
    <property type="match status" value="1"/>
</dbReference>
<dbReference type="InterPro" id="IPR020845">
    <property type="entry name" value="AMP-binding_CS"/>
</dbReference>
<organism evidence="4 5">
    <name type="scientific">Bradyrhizobium ontarionense</name>
    <dbReference type="NCBI Taxonomy" id="2898149"/>
    <lineage>
        <taxon>Bacteria</taxon>
        <taxon>Pseudomonadati</taxon>
        <taxon>Pseudomonadota</taxon>
        <taxon>Alphaproteobacteria</taxon>
        <taxon>Hyphomicrobiales</taxon>
        <taxon>Nitrobacteraceae</taxon>
        <taxon>Bradyrhizobium</taxon>
    </lineage>
</organism>
<keyword evidence="2" id="KW-0597">Phosphoprotein</keyword>
<sequence>MSGSKVSARISDLSSAQRALLEQRIRGTSSDVGGNESRVQLNIPRRAEGVVTPLSLAQEGLWLLTQAMPDTAAYNNFGSLRLRGELNREALAASLTEVVRRHEVLRTSFGVIDGVPAQVVLASTPLSLEVTDFTGVAKSEQLRVVRNWSTEQGRRPLDLAQGEVFRAHLLQLDVNVHVFLLTVHHIVSDGWSFGLLFRELLLIYNALSQQQDVRLAPLPIQYGDYAAWQRNQLHASHQEMLLAYWREKLHGVPLLLDLPTDRPRPPVRSLEGDWLSFELPPDLTERIRIFCRQQRVTLFMVLLGAYAVLLQRCSGSRDVLIGSPVADRPFPEVEGLIGLFVNTLVFRADFADDPTVAEFISRIRTETVRTYEHRTMPFDSLIGALRIPREQSHSPVFQTMFALQPPRSVPLEVLGLEVEPSTGTYTGSKFDLSLTISELSRGSLYCKFEYSTELFDERTVRRFSERFRTTIGEMVGRPADRVSDLRIMSEDESRKIVEDWNATAAPYPDVCVHDLISEQARRAPDAVALVCGTRHVTYGELDRRSNQLAHYLRQLGIGPDVIVGLSVQRSPEMIVGQLGILKAGGAYLPLDPEYPAARLSFMLENAGVGLVLTHASVVDRLPSWDVKQVLIDKDWPAIATQPEAAPSKLTHPDNLAYVIYTSGSTGVPKGVMATHRATVNRIEAQKYLDPFCATDICCQKTAASFVDSVFEILGPLSSGLPIAVIGENVVRDVDAFVGELQDAGVTRLIVVPSLLKVLLAAGGAPERLKAIRSITTSGEPIGKDLCERVAEVLPGARLINLFGSSEVAGDATGCVLVPGDIDSGIGRPLSNTQAFLLDDKLRPVPIGGTGEIYVGGVGLARGYLRQPRLTAERFVPNPFAVGERLYRTGDLARQRSDGCLQFLSRRDHQVKIRGVRVELGEVEATLRAHPNVGDAVCGVREDEPGDPRIIAFIVARAGSVDHAELRAFAKQTLPEHMLPSRTVCMPELPRLPNGKIDRSALPAPSMEMAAISPQFASPGSDVERTIAEVWREVLKLDRVDIDHNFFDLGGHSILLVSVHSRLTALLPLPVSITTLFQFPTIRSLAAHLTARDGTENQLDVGRARAGIRRDLLASRRAARPGSSELTRSR</sequence>
<dbReference type="InterPro" id="IPR001242">
    <property type="entry name" value="Condensation_dom"/>
</dbReference>
<dbReference type="PANTHER" id="PTHR45527:SF1">
    <property type="entry name" value="FATTY ACID SYNTHASE"/>
    <property type="match status" value="1"/>
</dbReference>
<evidence type="ECO:0000313" key="5">
    <source>
        <dbReference type="Proteomes" id="UP001431010"/>
    </source>
</evidence>
<dbReference type="RefSeq" id="WP_231319322.1">
    <property type="nucleotide sequence ID" value="NZ_CP088156.1"/>
</dbReference>
<dbReference type="InterPro" id="IPR010071">
    <property type="entry name" value="AA_adenyl_dom"/>
</dbReference>
<evidence type="ECO:0000256" key="2">
    <source>
        <dbReference type="ARBA" id="ARBA00022553"/>
    </source>
</evidence>
<feature type="domain" description="Carrier" evidence="3">
    <location>
        <begin position="1017"/>
        <end position="1092"/>
    </location>
</feature>
<dbReference type="CDD" id="cd05930">
    <property type="entry name" value="A_NRPS"/>
    <property type="match status" value="1"/>
</dbReference>
<dbReference type="Gene3D" id="3.40.50.980">
    <property type="match status" value="2"/>
</dbReference>
<dbReference type="PROSITE" id="PS00455">
    <property type="entry name" value="AMP_BINDING"/>
    <property type="match status" value="1"/>
</dbReference>
<evidence type="ECO:0000313" key="4">
    <source>
        <dbReference type="EMBL" id="UFZ03299.1"/>
    </source>
</evidence>
<dbReference type="Gene3D" id="3.30.559.10">
    <property type="entry name" value="Chloramphenicol acetyltransferase-like domain"/>
    <property type="match status" value="1"/>
</dbReference>
<reference evidence="4" key="1">
    <citation type="journal article" date="2024" name="Antonie Van Leeuwenhoek">
        <title>Bradyrhizobium ontarionense sp. nov., a novel bacterial symbiont isolated from Aeschynomene indica (Indian jointvetch), harbours photosynthesis, nitrogen fixation and nitrous oxide (N2O) reductase genes.</title>
        <authorList>
            <person name="Bromfield E.S.P."/>
            <person name="Cloutier S."/>
        </authorList>
    </citation>
    <scope>NUCLEOTIDE SEQUENCE</scope>
    <source>
        <strain evidence="4">A19</strain>
    </source>
</reference>
<accession>A0ABY3R8M3</accession>
<dbReference type="PROSITE" id="PS50075">
    <property type="entry name" value="CARRIER"/>
    <property type="match status" value="1"/>
</dbReference>
<evidence type="ECO:0000256" key="1">
    <source>
        <dbReference type="ARBA" id="ARBA00022450"/>
    </source>
</evidence>
<dbReference type="InterPro" id="IPR009081">
    <property type="entry name" value="PP-bd_ACP"/>
</dbReference>
<keyword evidence="5" id="KW-1185">Reference proteome</keyword>
<dbReference type="CDD" id="cd19531">
    <property type="entry name" value="LCL_NRPS-like"/>
    <property type="match status" value="1"/>
</dbReference>
<dbReference type="Gene3D" id="2.30.38.10">
    <property type="entry name" value="Luciferase, Domain 3"/>
    <property type="match status" value="1"/>
</dbReference>
<dbReference type="Pfam" id="PF00501">
    <property type="entry name" value="AMP-binding"/>
    <property type="match status" value="1"/>
</dbReference>
<dbReference type="NCBIfam" id="TIGR01733">
    <property type="entry name" value="AA-adenyl-dom"/>
    <property type="match status" value="1"/>
</dbReference>
<keyword evidence="1" id="KW-0596">Phosphopantetheine</keyword>
<dbReference type="InterPro" id="IPR023213">
    <property type="entry name" value="CAT-like_dom_sf"/>
</dbReference>
<dbReference type="Proteomes" id="UP001431010">
    <property type="component" value="Chromosome"/>
</dbReference>